<organism evidence="2 3">
    <name type="scientific">Cirrhinus molitorella</name>
    <name type="common">mud carp</name>
    <dbReference type="NCBI Taxonomy" id="172907"/>
    <lineage>
        <taxon>Eukaryota</taxon>
        <taxon>Metazoa</taxon>
        <taxon>Chordata</taxon>
        <taxon>Craniata</taxon>
        <taxon>Vertebrata</taxon>
        <taxon>Euteleostomi</taxon>
        <taxon>Actinopterygii</taxon>
        <taxon>Neopterygii</taxon>
        <taxon>Teleostei</taxon>
        <taxon>Ostariophysi</taxon>
        <taxon>Cypriniformes</taxon>
        <taxon>Cyprinidae</taxon>
        <taxon>Labeoninae</taxon>
        <taxon>Labeonini</taxon>
        <taxon>Cirrhinus</taxon>
    </lineage>
</organism>
<proteinExistence type="predicted"/>
<dbReference type="Proteomes" id="UP001558613">
    <property type="component" value="Unassembled WGS sequence"/>
</dbReference>
<feature type="region of interest" description="Disordered" evidence="1">
    <location>
        <begin position="1"/>
        <end position="30"/>
    </location>
</feature>
<sequence length="82" mass="9345">MKRESMSCSKVKRPCGQTGLRNPGRSATDRDRLTRLRRLSHSGCHGDFFRPFRIPCSKRAHRGTKNETDGESRATSEALKRL</sequence>
<feature type="region of interest" description="Disordered" evidence="1">
    <location>
        <begin position="58"/>
        <end position="82"/>
    </location>
</feature>
<evidence type="ECO:0000256" key="1">
    <source>
        <dbReference type="SAM" id="MobiDB-lite"/>
    </source>
</evidence>
<feature type="compositionally biased region" description="Basic and acidic residues" evidence="1">
    <location>
        <begin position="64"/>
        <end position="82"/>
    </location>
</feature>
<accession>A0ABR3MS59</accession>
<evidence type="ECO:0000313" key="3">
    <source>
        <dbReference type="Proteomes" id="UP001558613"/>
    </source>
</evidence>
<protein>
    <submittedName>
        <fullName evidence="2">Uncharacterized protein</fullName>
    </submittedName>
</protein>
<keyword evidence="3" id="KW-1185">Reference proteome</keyword>
<evidence type="ECO:0000313" key="2">
    <source>
        <dbReference type="EMBL" id="KAL1267466.1"/>
    </source>
</evidence>
<reference evidence="2 3" key="1">
    <citation type="submission" date="2023-09" db="EMBL/GenBank/DDBJ databases">
        <authorList>
            <person name="Wang M."/>
        </authorList>
    </citation>
    <scope>NUCLEOTIDE SEQUENCE [LARGE SCALE GENOMIC DNA]</scope>
    <source>
        <strain evidence="2">GT-2023</strain>
        <tissue evidence="2">Liver</tissue>
    </source>
</reference>
<gene>
    <name evidence="2" type="ORF">QQF64_032829</name>
</gene>
<dbReference type="EMBL" id="JAYMGO010000009">
    <property type="protein sequence ID" value="KAL1267466.1"/>
    <property type="molecule type" value="Genomic_DNA"/>
</dbReference>
<comment type="caution">
    <text evidence="2">The sequence shown here is derived from an EMBL/GenBank/DDBJ whole genome shotgun (WGS) entry which is preliminary data.</text>
</comment>
<name>A0ABR3MS59_9TELE</name>